<dbReference type="InterPro" id="IPR036188">
    <property type="entry name" value="FAD/NAD-bd_sf"/>
</dbReference>
<dbReference type="EMBL" id="JBFTWV010000058">
    <property type="protein sequence ID" value="KAL2793427.1"/>
    <property type="molecule type" value="Genomic_DNA"/>
</dbReference>
<feature type="domain" description="Glucose-methanol-choline oxidoreductase N-terminal" evidence="3">
    <location>
        <begin position="83"/>
        <end position="106"/>
    </location>
</feature>
<dbReference type="PROSITE" id="PS00624">
    <property type="entry name" value="GMC_OXRED_2"/>
    <property type="match status" value="1"/>
</dbReference>
<dbReference type="Pfam" id="PF05199">
    <property type="entry name" value="GMC_oxred_C"/>
    <property type="match status" value="1"/>
</dbReference>
<dbReference type="PROSITE" id="PS00623">
    <property type="entry name" value="GMC_OXRED_1"/>
    <property type="match status" value="1"/>
</dbReference>
<dbReference type="PANTHER" id="PTHR11552:SF123">
    <property type="entry name" value="GMC OXIDOREDUCTASE (AFU_ORTHOLOGUE AFUA_2G01770)-RELATED"/>
    <property type="match status" value="1"/>
</dbReference>
<feature type="domain" description="Glucose-methanol-choline oxidoreductase N-terminal" evidence="4">
    <location>
        <begin position="262"/>
        <end position="276"/>
    </location>
</feature>
<keyword evidence="2" id="KW-0274">FAD</keyword>
<dbReference type="SUPFAM" id="SSF51905">
    <property type="entry name" value="FAD/NAD(P)-binding domain"/>
    <property type="match status" value="1"/>
</dbReference>
<evidence type="ECO:0000256" key="2">
    <source>
        <dbReference type="RuleBase" id="RU003968"/>
    </source>
</evidence>
<accession>A0ABR4G330</accession>
<proteinExistence type="inferred from homology"/>
<dbReference type="Proteomes" id="UP001610563">
    <property type="component" value="Unassembled WGS sequence"/>
</dbReference>
<reference evidence="5 6" key="1">
    <citation type="submission" date="2024-07" db="EMBL/GenBank/DDBJ databases">
        <title>Section-level genome sequencing and comparative genomics of Aspergillus sections Usti and Cavernicolus.</title>
        <authorList>
            <consortium name="Lawrence Berkeley National Laboratory"/>
            <person name="Nybo J.L."/>
            <person name="Vesth T.C."/>
            <person name="Theobald S."/>
            <person name="Frisvad J.C."/>
            <person name="Larsen T.O."/>
            <person name="Kjaerboelling I."/>
            <person name="Rothschild-Mancinelli K."/>
            <person name="Lyhne E.K."/>
            <person name="Kogle M.E."/>
            <person name="Barry K."/>
            <person name="Clum A."/>
            <person name="Na H."/>
            <person name="Ledsgaard L."/>
            <person name="Lin J."/>
            <person name="Lipzen A."/>
            <person name="Kuo A."/>
            <person name="Riley R."/>
            <person name="Mondo S."/>
            <person name="Labutti K."/>
            <person name="Haridas S."/>
            <person name="Pangalinan J."/>
            <person name="Salamov A.A."/>
            <person name="Simmons B.A."/>
            <person name="Magnuson J.K."/>
            <person name="Chen J."/>
            <person name="Drula E."/>
            <person name="Henrissat B."/>
            <person name="Wiebenga A."/>
            <person name="Lubbers R.J."/>
            <person name="Gomes A.C."/>
            <person name="Makela M.R."/>
            <person name="Stajich J."/>
            <person name="Grigoriev I.V."/>
            <person name="Mortensen U.H."/>
            <person name="De Vries R.P."/>
            <person name="Baker S.E."/>
            <person name="Andersen M.R."/>
        </authorList>
    </citation>
    <scope>NUCLEOTIDE SEQUENCE [LARGE SCALE GENOMIC DNA]</scope>
    <source>
        <strain evidence="5 6">CBS 209.92</strain>
    </source>
</reference>
<keyword evidence="6" id="KW-1185">Reference proteome</keyword>
<comment type="similarity">
    <text evidence="1 2">Belongs to the GMC oxidoreductase family.</text>
</comment>
<dbReference type="Pfam" id="PF00732">
    <property type="entry name" value="GMC_oxred_N"/>
    <property type="match status" value="1"/>
</dbReference>
<dbReference type="InterPro" id="IPR012132">
    <property type="entry name" value="GMC_OxRdtase"/>
</dbReference>
<organism evidence="5 6">
    <name type="scientific">Aspergillus keveii</name>
    <dbReference type="NCBI Taxonomy" id="714993"/>
    <lineage>
        <taxon>Eukaryota</taxon>
        <taxon>Fungi</taxon>
        <taxon>Dikarya</taxon>
        <taxon>Ascomycota</taxon>
        <taxon>Pezizomycotina</taxon>
        <taxon>Eurotiomycetes</taxon>
        <taxon>Eurotiomycetidae</taxon>
        <taxon>Eurotiales</taxon>
        <taxon>Aspergillaceae</taxon>
        <taxon>Aspergillus</taxon>
        <taxon>Aspergillus subgen. Nidulantes</taxon>
    </lineage>
</organism>
<dbReference type="InterPro" id="IPR007867">
    <property type="entry name" value="GMC_OxRtase_C"/>
</dbReference>
<dbReference type="SUPFAM" id="SSF54373">
    <property type="entry name" value="FAD-linked reductases, C-terminal domain"/>
    <property type="match status" value="1"/>
</dbReference>
<evidence type="ECO:0000256" key="1">
    <source>
        <dbReference type="ARBA" id="ARBA00010790"/>
    </source>
</evidence>
<sequence>MADTYDYIIVGGGLTGRAMAGRLASRDKLLQILIIEAGSNVANHPLTSTPLACFAAHHTELDWDYTTVAQKHLNNRTCYQAAGKALGGGTAINYGTWTRGNAADYNLWAKLVGDESWSYEGLLPYFIRSETHFDLNADPAIHGSTGPIFNTVVSKSSPDRKYPLREPLQAAWEHLGVRFNPDANDGKPLGLAEFGEAWRDGQRQLASEAYGLANLRGITILTDTLVSKVILEERESEQAATGVETATGEIYNASKEVIISAGAYHTPQLLMLSGIGPAEELSRHNIPVLVDCPDVGRNLHDHFCFPQWWKLRHPEKGLAMGTPLWSSPAYVTGLPLDWNVTLQTPAEDLRRALQKDEGEGEGEAASPKDHPYLDPAFAHTEIIVIYAPINEGFAGFEAPMDGTHISTLVLLMAPTSRGQITLENANPASAPLIDPNYLSTEVDRAIIRDGIRTVASLLLETPEGQERVEEEVPRPGNTPTRLDLTDEEIDEIVRRAGITFMHPGGTAAMGKVVDTQLRVKGVRGLRVADASILSVPIVAHYQAVLYAVAEKAADLIFGELR</sequence>
<protein>
    <submittedName>
        <fullName evidence="5">Alcohol oxidase</fullName>
    </submittedName>
</protein>
<dbReference type="PANTHER" id="PTHR11552">
    <property type="entry name" value="GLUCOSE-METHANOL-CHOLINE GMC OXIDOREDUCTASE"/>
    <property type="match status" value="1"/>
</dbReference>
<evidence type="ECO:0000313" key="5">
    <source>
        <dbReference type="EMBL" id="KAL2793427.1"/>
    </source>
</evidence>
<evidence type="ECO:0000259" key="4">
    <source>
        <dbReference type="PROSITE" id="PS00624"/>
    </source>
</evidence>
<evidence type="ECO:0000259" key="3">
    <source>
        <dbReference type="PROSITE" id="PS00623"/>
    </source>
</evidence>
<dbReference type="PIRSF" id="PIRSF000137">
    <property type="entry name" value="Alcohol_oxidase"/>
    <property type="match status" value="1"/>
</dbReference>
<name>A0ABR4G330_9EURO</name>
<evidence type="ECO:0000313" key="6">
    <source>
        <dbReference type="Proteomes" id="UP001610563"/>
    </source>
</evidence>
<dbReference type="Gene3D" id="3.50.50.60">
    <property type="entry name" value="FAD/NAD(P)-binding domain"/>
    <property type="match status" value="1"/>
</dbReference>
<dbReference type="InterPro" id="IPR000172">
    <property type="entry name" value="GMC_OxRdtase_N"/>
</dbReference>
<comment type="caution">
    <text evidence="5">The sequence shown here is derived from an EMBL/GenBank/DDBJ whole genome shotgun (WGS) entry which is preliminary data.</text>
</comment>
<gene>
    <name evidence="5" type="ORF">BJX66DRAFT_351764</name>
</gene>
<dbReference type="Gene3D" id="3.30.560.10">
    <property type="entry name" value="Glucose Oxidase, domain 3"/>
    <property type="match status" value="1"/>
</dbReference>
<keyword evidence="2" id="KW-0285">Flavoprotein</keyword>